<organism evidence="1 2">
    <name type="scientific">Arctium lappa</name>
    <name type="common">Greater burdock</name>
    <name type="synonym">Lappa major</name>
    <dbReference type="NCBI Taxonomy" id="4217"/>
    <lineage>
        <taxon>Eukaryota</taxon>
        <taxon>Viridiplantae</taxon>
        <taxon>Streptophyta</taxon>
        <taxon>Embryophyta</taxon>
        <taxon>Tracheophyta</taxon>
        <taxon>Spermatophyta</taxon>
        <taxon>Magnoliopsida</taxon>
        <taxon>eudicotyledons</taxon>
        <taxon>Gunneridae</taxon>
        <taxon>Pentapetalae</taxon>
        <taxon>asterids</taxon>
        <taxon>campanulids</taxon>
        <taxon>Asterales</taxon>
        <taxon>Asteraceae</taxon>
        <taxon>Carduoideae</taxon>
        <taxon>Cardueae</taxon>
        <taxon>Arctiinae</taxon>
        <taxon>Arctium</taxon>
    </lineage>
</organism>
<gene>
    <name evidence="1" type="ORF">L6452_35627</name>
</gene>
<protein>
    <submittedName>
        <fullName evidence="1">Uncharacterized protein</fullName>
    </submittedName>
</protein>
<comment type="caution">
    <text evidence="1">The sequence shown here is derived from an EMBL/GenBank/DDBJ whole genome shotgun (WGS) entry which is preliminary data.</text>
</comment>
<accession>A0ACB8Y6Z4</accession>
<keyword evidence="2" id="KW-1185">Reference proteome</keyword>
<evidence type="ECO:0000313" key="1">
    <source>
        <dbReference type="EMBL" id="KAI3680850.1"/>
    </source>
</evidence>
<reference evidence="1 2" key="2">
    <citation type="journal article" date="2022" name="Mol. Ecol. Resour.">
        <title>The genomes of chicory, endive, great burdock and yacon provide insights into Asteraceae paleo-polyploidization history and plant inulin production.</title>
        <authorList>
            <person name="Fan W."/>
            <person name="Wang S."/>
            <person name="Wang H."/>
            <person name="Wang A."/>
            <person name="Jiang F."/>
            <person name="Liu H."/>
            <person name="Zhao H."/>
            <person name="Xu D."/>
            <person name="Zhang Y."/>
        </authorList>
    </citation>
    <scope>NUCLEOTIDE SEQUENCE [LARGE SCALE GENOMIC DNA]</scope>
    <source>
        <strain evidence="2">cv. Niubang</strain>
    </source>
</reference>
<name>A0ACB8Y6Z4_ARCLA</name>
<sequence>MCSFFVIEIDILKKIQRASLFKNLLETKTARKNTNGVLGDGNRRKTDLEDEAVEVVADCGFELVPDRDRWRHSREGVAGSDRCCRKTTCAGERVTDSGWGRKGPMVGTNFISYC</sequence>
<dbReference type="EMBL" id="CM042059">
    <property type="protein sequence ID" value="KAI3680850.1"/>
    <property type="molecule type" value="Genomic_DNA"/>
</dbReference>
<proteinExistence type="predicted"/>
<evidence type="ECO:0000313" key="2">
    <source>
        <dbReference type="Proteomes" id="UP001055879"/>
    </source>
</evidence>
<reference evidence="2" key="1">
    <citation type="journal article" date="2022" name="Mol. Ecol. Resour.">
        <title>The genomes of chicory, endive, great burdock and yacon provide insights into Asteraceae palaeo-polyploidization history and plant inulin production.</title>
        <authorList>
            <person name="Fan W."/>
            <person name="Wang S."/>
            <person name="Wang H."/>
            <person name="Wang A."/>
            <person name="Jiang F."/>
            <person name="Liu H."/>
            <person name="Zhao H."/>
            <person name="Xu D."/>
            <person name="Zhang Y."/>
        </authorList>
    </citation>
    <scope>NUCLEOTIDE SEQUENCE [LARGE SCALE GENOMIC DNA]</scope>
    <source>
        <strain evidence="2">cv. Niubang</strain>
    </source>
</reference>
<dbReference type="Proteomes" id="UP001055879">
    <property type="component" value="Linkage Group LG13"/>
</dbReference>